<protein>
    <submittedName>
        <fullName evidence="2">Uncharacterized protein</fullName>
    </submittedName>
</protein>
<organism evidence="2 3">
    <name type="scientific">Brachybacterium nesterenkovii</name>
    <dbReference type="NCBI Taxonomy" id="47847"/>
    <lineage>
        <taxon>Bacteria</taxon>
        <taxon>Bacillati</taxon>
        <taxon>Actinomycetota</taxon>
        <taxon>Actinomycetes</taxon>
        <taxon>Micrococcales</taxon>
        <taxon>Dermabacteraceae</taxon>
        <taxon>Brachybacterium</taxon>
    </lineage>
</organism>
<evidence type="ECO:0000256" key="1">
    <source>
        <dbReference type="SAM" id="MobiDB-lite"/>
    </source>
</evidence>
<sequence>MAPLYGDWSPTRPGTLRSHRSDPAAVASRSSPVVSLVD</sequence>
<feature type="region of interest" description="Disordered" evidence="1">
    <location>
        <begin position="1"/>
        <end position="38"/>
    </location>
</feature>
<accession>A0A1X6X5W6</accession>
<dbReference type="EMBL" id="FWFG01000099">
    <property type="protein sequence ID" value="SLM94469.1"/>
    <property type="molecule type" value="Genomic_DNA"/>
</dbReference>
<evidence type="ECO:0000313" key="2">
    <source>
        <dbReference type="EMBL" id="SLM94469.1"/>
    </source>
</evidence>
<feature type="compositionally biased region" description="Low complexity" evidence="1">
    <location>
        <begin position="23"/>
        <end position="38"/>
    </location>
</feature>
<reference evidence="2 3" key="1">
    <citation type="submission" date="2017-02" db="EMBL/GenBank/DDBJ databases">
        <authorList>
            <person name="Peterson S.W."/>
        </authorList>
    </citation>
    <scope>NUCLEOTIDE SEQUENCE [LARGE SCALE GENOMIC DNA]</scope>
    <source>
        <strain evidence="2 3">CIP104813</strain>
    </source>
</reference>
<proteinExistence type="predicted"/>
<keyword evidence="3" id="KW-1185">Reference proteome</keyword>
<name>A0A1X6X5W6_9MICO</name>
<dbReference type="AlphaFoldDB" id="A0A1X6X5W6"/>
<evidence type="ECO:0000313" key="3">
    <source>
        <dbReference type="Proteomes" id="UP000195981"/>
    </source>
</evidence>
<dbReference type="Proteomes" id="UP000195981">
    <property type="component" value="Unassembled WGS sequence"/>
</dbReference>
<gene>
    <name evidence="2" type="ORF">FM110_11385</name>
</gene>